<dbReference type="InterPro" id="IPR051470">
    <property type="entry name" value="Thiol:disulfide_interchange"/>
</dbReference>
<dbReference type="InterPro" id="IPR013766">
    <property type="entry name" value="Thioredoxin_domain"/>
</dbReference>
<dbReference type="InterPro" id="IPR001853">
    <property type="entry name" value="DSBA-like_thioredoxin_dom"/>
</dbReference>
<evidence type="ECO:0000313" key="2">
    <source>
        <dbReference type="EMBL" id="PYE85785.1"/>
    </source>
</evidence>
<sequence>MGGNLGLAALVSPRAPAVNAGLGSLPRLCSVTRTGHRETAMRIRTSLTALALAIAGAAPLPAAAQQMDFEGMSSAEREAFGAEVRTYLLENPEVLMEAISTLEDRQTQAQAQAVGDAIASNANAIYASETDWTGGNPEGDVTLVEFFDYRCGYCRRAFPEIEELVETDGDIRLVLKEFPILGEQSVLASRFAIAVRQLHGDEAYKDTHDALLTMRGDVGEASLSQLAEALDLDPAPILEAMTGDEVTEVIEANYALGQALQINGTPSFIMGDQLIGGYLPLGQMQALVDQTRED</sequence>
<dbReference type="PANTHER" id="PTHR35272">
    <property type="entry name" value="THIOL:DISULFIDE INTERCHANGE PROTEIN DSBC-RELATED"/>
    <property type="match status" value="1"/>
</dbReference>
<evidence type="ECO:0000313" key="3">
    <source>
        <dbReference type="Proteomes" id="UP000248311"/>
    </source>
</evidence>
<dbReference type="CDD" id="cd03023">
    <property type="entry name" value="DsbA_Com1_like"/>
    <property type="match status" value="1"/>
</dbReference>
<dbReference type="Pfam" id="PF01323">
    <property type="entry name" value="DSBA"/>
    <property type="match status" value="1"/>
</dbReference>
<protein>
    <submittedName>
        <fullName evidence="2">Protein-disulfide isomerase</fullName>
    </submittedName>
</protein>
<feature type="domain" description="Thioredoxin" evidence="1">
    <location>
        <begin position="54"/>
        <end position="293"/>
    </location>
</feature>
<dbReference type="Gene3D" id="3.40.30.10">
    <property type="entry name" value="Glutaredoxin"/>
    <property type="match status" value="1"/>
</dbReference>
<reference evidence="2 3" key="1">
    <citation type="submission" date="2018-06" db="EMBL/GenBank/DDBJ databases">
        <title>Genomic Encyclopedia of Type Strains, Phase III (KMG-III): the genomes of soil and plant-associated and newly described type strains.</title>
        <authorList>
            <person name="Whitman W."/>
        </authorList>
    </citation>
    <scope>NUCLEOTIDE SEQUENCE [LARGE SCALE GENOMIC DNA]</scope>
    <source>
        <strain evidence="2 3">CECT 9025</strain>
    </source>
</reference>
<comment type="caution">
    <text evidence="2">The sequence shown here is derived from an EMBL/GenBank/DDBJ whole genome shotgun (WGS) entry which is preliminary data.</text>
</comment>
<dbReference type="Pfam" id="PF18312">
    <property type="entry name" value="ScsC_N"/>
    <property type="match status" value="1"/>
</dbReference>
<keyword evidence="2" id="KW-0413">Isomerase</keyword>
<evidence type="ECO:0000259" key="1">
    <source>
        <dbReference type="PROSITE" id="PS51352"/>
    </source>
</evidence>
<dbReference type="SUPFAM" id="SSF52833">
    <property type="entry name" value="Thioredoxin-like"/>
    <property type="match status" value="1"/>
</dbReference>
<dbReference type="PROSITE" id="PS51352">
    <property type="entry name" value="THIOREDOXIN_2"/>
    <property type="match status" value="1"/>
</dbReference>
<dbReference type="Proteomes" id="UP000248311">
    <property type="component" value="Unassembled WGS sequence"/>
</dbReference>
<name>A0A318SWT8_9RHOB</name>
<proteinExistence type="predicted"/>
<dbReference type="InterPro" id="IPR041205">
    <property type="entry name" value="ScsC_N"/>
</dbReference>
<dbReference type="PANTHER" id="PTHR35272:SF3">
    <property type="entry name" value="THIOL:DISULFIDE INTERCHANGE PROTEIN DSBC"/>
    <property type="match status" value="1"/>
</dbReference>
<accession>A0A318SWT8</accession>
<keyword evidence="3" id="KW-1185">Reference proteome</keyword>
<dbReference type="InterPro" id="IPR036249">
    <property type="entry name" value="Thioredoxin-like_sf"/>
</dbReference>
<gene>
    <name evidence="2" type="ORF">DFP88_101457</name>
</gene>
<dbReference type="GO" id="GO:0016853">
    <property type="term" value="F:isomerase activity"/>
    <property type="evidence" value="ECO:0007669"/>
    <property type="project" value="UniProtKB-KW"/>
</dbReference>
<dbReference type="EMBL" id="QJTE01000001">
    <property type="protein sequence ID" value="PYE85785.1"/>
    <property type="molecule type" value="Genomic_DNA"/>
</dbReference>
<dbReference type="GO" id="GO:0016491">
    <property type="term" value="F:oxidoreductase activity"/>
    <property type="evidence" value="ECO:0007669"/>
    <property type="project" value="InterPro"/>
</dbReference>
<dbReference type="AlphaFoldDB" id="A0A318SWT8"/>
<organism evidence="2 3">
    <name type="scientific">Pseudoroseicyclus aestuarii</name>
    <dbReference type="NCBI Taxonomy" id="1795041"/>
    <lineage>
        <taxon>Bacteria</taxon>
        <taxon>Pseudomonadati</taxon>
        <taxon>Pseudomonadota</taxon>
        <taxon>Alphaproteobacteria</taxon>
        <taxon>Rhodobacterales</taxon>
        <taxon>Paracoccaceae</taxon>
        <taxon>Pseudoroseicyclus</taxon>
    </lineage>
</organism>